<name>C4G950_9FIRM</name>
<dbReference type="EMBL" id="ACIP02000001">
    <property type="protein sequence ID" value="EEP29147.1"/>
    <property type="molecule type" value="Genomic_DNA"/>
</dbReference>
<dbReference type="STRING" id="626523.GCWU000342_00500"/>
<dbReference type="HOGENOM" id="CLU_3140665_0_0_9"/>
<comment type="caution">
    <text evidence="1">The sequence shown here is derived from an EMBL/GenBank/DDBJ whole genome shotgun (WGS) entry which is preliminary data.</text>
</comment>
<gene>
    <name evidence="1" type="ORF">GCWU000342_00500</name>
</gene>
<accession>C4G950</accession>
<protein>
    <submittedName>
        <fullName evidence="1">Uncharacterized protein</fullName>
    </submittedName>
</protein>
<dbReference type="InterPro" id="IPR016181">
    <property type="entry name" value="Acyl_CoA_acyltransferase"/>
</dbReference>
<evidence type="ECO:0000313" key="2">
    <source>
        <dbReference type="Proteomes" id="UP000003494"/>
    </source>
</evidence>
<sequence length="49" mass="5605">MASAEREYWFGEAFQGQGIMPEAVKEMLRHRSPDEEGRLAGDVKIILRV</sequence>
<dbReference type="AlphaFoldDB" id="C4G950"/>
<evidence type="ECO:0000313" key="1">
    <source>
        <dbReference type="EMBL" id="EEP29147.1"/>
    </source>
</evidence>
<keyword evidence="2" id="KW-1185">Reference proteome</keyword>
<reference evidence="1" key="1">
    <citation type="submission" date="2009-04" db="EMBL/GenBank/DDBJ databases">
        <authorList>
            <person name="Weinstock G."/>
            <person name="Sodergren E."/>
            <person name="Clifton S."/>
            <person name="Fulton L."/>
            <person name="Fulton B."/>
            <person name="Courtney L."/>
            <person name="Fronick C."/>
            <person name="Harrison M."/>
            <person name="Strong C."/>
            <person name="Farmer C."/>
            <person name="Delahaunty K."/>
            <person name="Markovic C."/>
            <person name="Hall O."/>
            <person name="Minx P."/>
            <person name="Tomlinson C."/>
            <person name="Mitreva M."/>
            <person name="Nelson J."/>
            <person name="Hou S."/>
            <person name="Wollam A."/>
            <person name="Pepin K.H."/>
            <person name="Johnson M."/>
            <person name="Bhonagiri V."/>
            <person name="Nash W.E."/>
            <person name="Warren W."/>
            <person name="Chinwalla A."/>
            <person name="Mardis E.R."/>
            <person name="Wilson R.K."/>
        </authorList>
    </citation>
    <scope>NUCLEOTIDE SEQUENCE [LARGE SCALE GENOMIC DNA]</scope>
    <source>
        <strain evidence="1">DSM 14600</strain>
    </source>
</reference>
<proteinExistence type="predicted"/>
<dbReference type="SUPFAM" id="SSF55729">
    <property type="entry name" value="Acyl-CoA N-acyltransferases (Nat)"/>
    <property type="match status" value="1"/>
</dbReference>
<organism evidence="1 2">
    <name type="scientific">Shuttleworthella satelles DSM 14600</name>
    <dbReference type="NCBI Taxonomy" id="626523"/>
    <lineage>
        <taxon>Bacteria</taxon>
        <taxon>Bacillati</taxon>
        <taxon>Bacillota</taxon>
        <taxon>Clostridia</taxon>
        <taxon>Lachnospirales</taxon>
        <taxon>Lachnospiraceae</taxon>
        <taxon>Shuttleworthella</taxon>
    </lineage>
</organism>
<dbReference type="Gene3D" id="3.40.630.30">
    <property type="match status" value="1"/>
</dbReference>
<dbReference type="Proteomes" id="UP000003494">
    <property type="component" value="Unassembled WGS sequence"/>
</dbReference>